<protein>
    <recommendedName>
        <fullName evidence="6">NAD(+) hydrolase ThsA</fullName>
        <ecNumber evidence="4">3.2.2.5</ecNumber>
    </recommendedName>
</protein>
<evidence type="ECO:0000313" key="11">
    <source>
        <dbReference type="Proteomes" id="UP000199006"/>
    </source>
</evidence>
<dbReference type="Pfam" id="PF18185">
    <property type="entry name" value="STALD"/>
    <property type="match status" value="1"/>
</dbReference>
<dbReference type="STRING" id="29563.SAMN02983006_02773"/>
<comment type="similarity">
    <text evidence="5">Belongs to the soluble Thoeris ThsA family.</text>
</comment>
<dbReference type="InterPro" id="IPR029035">
    <property type="entry name" value="DHS-like_NAD/FAD-binding_dom"/>
</dbReference>
<gene>
    <name evidence="10" type="ORF">SAMN02983006_02773</name>
</gene>
<dbReference type="GO" id="GO:0051607">
    <property type="term" value="P:defense response to virus"/>
    <property type="evidence" value="ECO:0007669"/>
    <property type="project" value="UniProtKB-KW"/>
</dbReference>
<dbReference type="RefSeq" id="WP_089862753.1">
    <property type="nucleotide sequence ID" value="NZ_FOTI01000064.1"/>
</dbReference>
<keyword evidence="3" id="KW-0051">Antiviral defense</keyword>
<dbReference type="AlphaFoldDB" id="A0A1I4N0F1"/>
<sequence>MTISIQTFIKKYINAISEGYAAVFAGAGLSKPSGYVNWKDLLRPFAAEIGLDLDKEHDLLSIAQYYYNQQGTRHEINQRIINEYTKEATYNKNIDILTRLPISTYWTTNYDELIEEGLKTNNRKPDIKISQESLATNIYDRDAVVYKMHGDVRDPAKAVLIKDDYETYSITHSLFSTALKGDLVSKTFLFIGFSFEDPNLNFILGRIKALLGKSMRTHYCFFEKVSNCGDKEEFAYNKAKQELVINDLSRYGIQAVMLEDYNQITGILKTIEESCNLNNVFISGSMSVMVDGWNNDKVTKFTHNLSKAIVKNNFRIISGFGLGIGSTIINGALEEITTNKYKHINEHLLLRPFPQLVSGLDSSIKEHWTNYRIEMIKNCGIAIFIFGNKVVNNEVVIADGMLEEFQIAKDRGKIIIPVGSTGGAAKNIYDEIKENIDNYPYLNDYLEDLGIESDPDKLIKLITTIVCELRIK</sequence>
<dbReference type="EMBL" id="FOTI01000064">
    <property type="protein sequence ID" value="SFM08786.1"/>
    <property type="molecule type" value="Genomic_DNA"/>
</dbReference>
<dbReference type="Pfam" id="PF13289">
    <property type="entry name" value="SIR2_2"/>
    <property type="match status" value="1"/>
</dbReference>
<keyword evidence="11" id="KW-1185">Reference proteome</keyword>
<evidence type="ECO:0000256" key="3">
    <source>
        <dbReference type="ARBA" id="ARBA00023118"/>
    </source>
</evidence>
<evidence type="ECO:0000256" key="2">
    <source>
        <dbReference type="ARBA" id="ARBA00023027"/>
    </source>
</evidence>
<comment type="caution">
    <text evidence="8">Lacks conserved residue(s) required for the propagation of feature annotation.</text>
</comment>
<accession>A0A1I4N0F1</accession>
<evidence type="ECO:0000256" key="8">
    <source>
        <dbReference type="PROSITE-ProRule" id="PRU00236"/>
    </source>
</evidence>
<evidence type="ECO:0000256" key="5">
    <source>
        <dbReference type="ARBA" id="ARBA00035014"/>
    </source>
</evidence>
<dbReference type="Proteomes" id="UP000199006">
    <property type="component" value="Unassembled WGS sequence"/>
</dbReference>
<keyword evidence="1" id="KW-0378">Hydrolase</keyword>
<organism evidence="10 11">
    <name type="scientific">Halanaerobium salsuginis</name>
    <dbReference type="NCBI Taxonomy" id="29563"/>
    <lineage>
        <taxon>Bacteria</taxon>
        <taxon>Bacillati</taxon>
        <taxon>Bacillota</taxon>
        <taxon>Clostridia</taxon>
        <taxon>Halanaerobiales</taxon>
        <taxon>Halanaerobiaceae</taxon>
        <taxon>Halanaerobium</taxon>
    </lineage>
</organism>
<dbReference type="InterPro" id="IPR026590">
    <property type="entry name" value="Ssirtuin_cat_dom"/>
</dbReference>
<reference evidence="10 11" key="1">
    <citation type="submission" date="2016-10" db="EMBL/GenBank/DDBJ databases">
        <authorList>
            <person name="de Groot N.N."/>
        </authorList>
    </citation>
    <scope>NUCLEOTIDE SEQUENCE [LARGE SCALE GENOMIC DNA]</scope>
    <source>
        <strain evidence="10 11">ATCC 51327</strain>
    </source>
</reference>
<name>A0A1I4N0F1_9FIRM</name>
<dbReference type="InterPro" id="IPR041486">
    <property type="entry name" value="ThsA_STALD"/>
</dbReference>
<evidence type="ECO:0000256" key="1">
    <source>
        <dbReference type="ARBA" id="ARBA00022801"/>
    </source>
</evidence>
<dbReference type="PROSITE" id="PS50305">
    <property type="entry name" value="SIRTUIN"/>
    <property type="match status" value="1"/>
</dbReference>
<evidence type="ECO:0000256" key="6">
    <source>
        <dbReference type="ARBA" id="ARBA00035033"/>
    </source>
</evidence>
<dbReference type="CDD" id="cd01406">
    <property type="entry name" value="SIR2-like"/>
    <property type="match status" value="1"/>
</dbReference>
<dbReference type="EC" id="3.2.2.5" evidence="4"/>
<dbReference type="OrthoDB" id="1688888at2"/>
<feature type="domain" description="Deacetylase sirtuin-type" evidence="9">
    <location>
        <begin position="1"/>
        <end position="271"/>
    </location>
</feature>
<evidence type="ECO:0000256" key="7">
    <source>
        <dbReference type="ARBA" id="ARBA00047575"/>
    </source>
</evidence>
<comment type="catalytic activity">
    <reaction evidence="7">
        <text>NAD(+) + H2O = ADP-D-ribose + nicotinamide + H(+)</text>
        <dbReference type="Rhea" id="RHEA:16301"/>
        <dbReference type="ChEBI" id="CHEBI:15377"/>
        <dbReference type="ChEBI" id="CHEBI:15378"/>
        <dbReference type="ChEBI" id="CHEBI:17154"/>
        <dbReference type="ChEBI" id="CHEBI:57540"/>
        <dbReference type="ChEBI" id="CHEBI:57967"/>
        <dbReference type="EC" id="3.2.2.5"/>
    </reaction>
    <physiologicalReaction direction="left-to-right" evidence="7">
        <dbReference type="Rhea" id="RHEA:16302"/>
    </physiologicalReaction>
</comment>
<keyword evidence="2" id="KW-0520">NAD</keyword>
<dbReference type="SUPFAM" id="SSF52467">
    <property type="entry name" value="DHS-like NAD/FAD-binding domain"/>
    <property type="match status" value="1"/>
</dbReference>
<evidence type="ECO:0000256" key="4">
    <source>
        <dbReference type="ARBA" id="ARBA00034327"/>
    </source>
</evidence>
<evidence type="ECO:0000313" key="10">
    <source>
        <dbReference type="EMBL" id="SFM08786.1"/>
    </source>
</evidence>
<dbReference type="GO" id="GO:0003953">
    <property type="term" value="F:NAD+ nucleosidase activity"/>
    <property type="evidence" value="ECO:0007669"/>
    <property type="project" value="UniProtKB-EC"/>
</dbReference>
<evidence type="ECO:0000259" key="9">
    <source>
        <dbReference type="PROSITE" id="PS50305"/>
    </source>
</evidence>
<proteinExistence type="inferred from homology"/>